<name>A0A2S9XBD7_9BACT</name>
<dbReference type="AlphaFoldDB" id="A0A2S9XBD7"/>
<gene>
    <name evidence="1" type="ORF">ENSA5_66940</name>
</gene>
<dbReference type="EMBL" id="PVNK01000292">
    <property type="protein sequence ID" value="PRP90172.1"/>
    <property type="molecule type" value="Genomic_DNA"/>
</dbReference>
<protein>
    <submittedName>
        <fullName evidence="1">Uncharacterized protein</fullName>
    </submittedName>
</protein>
<accession>A0A2S9XBD7</accession>
<keyword evidence="2" id="KW-1185">Reference proteome</keyword>
<comment type="caution">
    <text evidence="1">The sequence shown here is derived from an EMBL/GenBank/DDBJ whole genome shotgun (WGS) entry which is preliminary data.</text>
</comment>
<organism evidence="1 2">
    <name type="scientific">Enhygromyxa salina</name>
    <dbReference type="NCBI Taxonomy" id="215803"/>
    <lineage>
        <taxon>Bacteria</taxon>
        <taxon>Pseudomonadati</taxon>
        <taxon>Myxococcota</taxon>
        <taxon>Polyangia</taxon>
        <taxon>Nannocystales</taxon>
        <taxon>Nannocystaceae</taxon>
        <taxon>Enhygromyxa</taxon>
    </lineage>
</organism>
<evidence type="ECO:0000313" key="2">
    <source>
        <dbReference type="Proteomes" id="UP000237968"/>
    </source>
</evidence>
<dbReference type="Proteomes" id="UP000237968">
    <property type="component" value="Unassembled WGS sequence"/>
</dbReference>
<evidence type="ECO:0000313" key="1">
    <source>
        <dbReference type="EMBL" id="PRP90172.1"/>
    </source>
</evidence>
<reference evidence="1 2" key="1">
    <citation type="submission" date="2018-03" db="EMBL/GenBank/DDBJ databases">
        <title>Draft Genome Sequences of the Obligatory Marine Myxobacteria Enhygromyxa salina SWB005.</title>
        <authorList>
            <person name="Poehlein A."/>
            <person name="Moghaddam J.A."/>
            <person name="Harms H."/>
            <person name="Alanjari M."/>
            <person name="Koenig G.M."/>
            <person name="Daniel R."/>
            <person name="Schaeberle T.F."/>
        </authorList>
    </citation>
    <scope>NUCLEOTIDE SEQUENCE [LARGE SCALE GENOMIC DNA]</scope>
    <source>
        <strain evidence="1 2">SWB005</strain>
    </source>
</reference>
<proteinExistence type="predicted"/>
<sequence>MMTPQPPAMSGRGRAEFDLEVELTGLERPRLLG</sequence>